<reference evidence="2" key="1">
    <citation type="journal article" date="2019" name="Int. J. Syst. Evol. Microbiol.">
        <title>The Global Catalogue of Microorganisms (GCM) 10K type strain sequencing project: providing services to taxonomists for standard genome sequencing and annotation.</title>
        <authorList>
            <consortium name="The Broad Institute Genomics Platform"/>
            <consortium name="The Broad Institute Genome Sequencing Center for Infectious Disease"/>
            <person name="Wu L."/>
            <person name="Ma J."/>
        </authorList>
    </citation>
    <scope>NUCLEOTIDE SEQUENCE [LARGE SCALE GENOMIC DNA]</scope>
    <source>
        <strain evidence="2">JCM 12774</strain>
    </source>
</reference>
<comment type="caution">
    <text evidence="1">The sequence shown here is derived from an EMBL/GenBank/DDBJ whole genome shotgun (WGS) entry which is preliminary data.</text>
</comment>
<evidence type="ECO:0000313" key="2">
    <source>
        <dbReference type="Proteomes" id="UP001500340"/>
    </source>
</evidence>
<proteinExistence type="predicted"/>
<dbReference type="EMBL" id="BAAACX010000012">
    <property type="protein sequence ID" value="GAA0396709.1"/>
    <property type="molecule type" value="Genomic_DNA"/>
</dbReference>
<evidence type="ECO:0000313" key="1">
    <source>
        <dbReference type="EMBL" id="GAA0396709.1"/>
    </source>
</evidence>
<keyword evidence="2" id="KW-1185">Reference proteome</keyword>
<accession>A0ABP3IBR1</accession>
<sequence>MAHEKLSQTYREPSDTEWALGFDEGIVFSLSTLGIKIEGVNA</sequence>
<dbReference type="RefSeq" id="WP_343862339.1">
    <property type="nucleotide sequence ID" value="NZ_BAAACX010000012.1"/>
</dbReference>
<protein>
    <submittedName>
        <fullName evidence="1">Uncharacterized protein</fullName>
    </submittedName>
</protein>
<name>A0ABP3IBR1_9BACL</name>
<gene>
    <name evidence="1" type="ORF">GCM10008933_29110</name>
</gene>
<organism evidence="1 2">
    <name type="scientific">Paenibacillus motobuensis</name>
    <dbReference type="NCBI Taxonomy" id="295324"/>
    <lineage>
        <taxon>Bacteria</taxon>
        <taxon>Bacillati</taxon>
        <taxon>Bacillota</taxon>
        <taxon>Bacilli</taxon>
        <taxon>Bacillales</taxon>
        <taxon>Paenibacillaceae</taxon>
        <taxon>Paenibacillus</taxon>
    </lineage>
</organism>
<dbReference type="Proteomes" id="UP001500340">
    <property type="component" value="Unassembled WGS sequence"/>
</dbReference>